<dbReference type="GO" id="GO:0005993">
    <property type="term" value="P:trehalose catabolic process"/>
    <property type="evidence" value="ECO:0007669"/>
    <property type="project" value="TreeGrafter"/>
</dbReference>
<name>A0A7X4RUU3_9VIBR</name>
<keyword evidence="5" id="KW-1185">Reference proteome</keyword>
<dbReference type="GO" id="GO:0004555">
    <property type="term" value="F:alpha,alpha-trehalase activity"/>
    <property type="evidence" value="ECO:0007669"/>
    <property type="project" value="InterPro"/>
</dbReference>
<dbReference type="Gene3D" id="1.50.10.10">
    <property type="match status" value="1"/>
</dbReference>
<evidence type="ECO:0000313" key="5">
    <source>
        <dbReference type="Proteomes" id="UP000462621"/>
    </source>
</evidence>
<dbReference type="NCBIfam" id="NF009773">
    <property type="entry name" value="PRK13270.1"/>
    <property type="match status" value="1"/>
</dbReference>
<dbReference type="InterPro" id="IPR012341">
    <property type="entry name" value="6hp_glycosidase-like_sf"/>
</dbReference>
<dbReference type="PRINTS" id="PR00744">
    <property type="entry name" value="GLHYDRLASE37"/>
</dbReference>
<dbReference type="NCBIfam" id="NF009774">
    <property type="entry name" value="PRK13271.1"/>
    <property type="match status" value="1"/>
</dbReference>
<dbReference type="RefSeq" id="WP_161155285.1">
    <property type="nucleotide sequence ID" value="NZ_WEKT01000015.1"/>
</dbReference>
<dbReference type="SUPFAM" id="SSF48208">
    <property type="entry name" value="Six-hairpin glycosidases"/>
    <property type="match status" value="1"/>
</dbReference>
<dbReference type="Pfam" id="PF01204">
    <property type="entry name" value="Trehalase"/>
    <property type="match status" value="1"/>
</dbReference>
<dbReference type="PROSITE" id="PS00928">
    <property type="entry name" value="TREHALASE_2"/>
    <property type="match status" value="1"/>
</dbReference>
<protein>
    <recommendedName>
        <fullName evidence="3">Putative periplasmic trehalase</fullName>
    </recommendedName>
</protein>
<dbReference type="InterPro" id="IPR008928">
    <property type="entry name" value="6-hairpin_glycosidase_sf"/>
</dbReference>
<evidence type="ECO:0000313" key="4">
    <source>
        <dbReference type="EMBL" id="MZI93640.1"/>
    </source>
</evidence>
<gene>
    <name evidence="4" type="primary">treA</name>
    <name evidence="4" type="ORF">F9817_10560</name>
</gene>
<dbReference type="AlphaFoldDB" id="A0A7X4RUU3"/>
<dbReference type="PANTHER" id="PTHR23403:SF1">
    <property type="entry name" value="TREHALASE"/>
    <property type="match status" value="1"/>
</dbReference>
<dbReference type="PANTHER" id="PTHR23403">
    <property type="entry name" value="TREHALASE"/>
    <property type="match status" value="1"/>
</dbReference>
<reference evidence="4 5" key="1">
    <citation type="submission" date="2019-10" db="EMBL/GenBank/DDBJ databases">
        <title>Vibrio sp. nov. isolated from a shrimp pond.</title>
        <authorList>
            <person name="Gomez-Gil B."/>
            <person name="Enciso-Ibarra J."/>
            <person name="Enciso-Ibarra K."/>
            <person name="Bolan-Mejia C."/>
        </authorList>
    </citation>
    <scope>NUCLEOTIDE SEQUENCE [LARGE SCALE GENOMIC DNA]</scope>
    <source>
        <strain evidence="4 5">CAIM 722</strain>
    </source>
</reference>
<dbReference type="FunFam" id="1.50.10.10:FF:000003">
    <property type="entry name" value="Cytoplasmic trehalase"/>
    <property type="match status" value="1"/>
</dbReference>
<keyword evidence="2" id="KW-0326">Glycosidase</keyword>
<dbReference type="Proteomes" id="UP000462621">
    <property type="component" value="Unassembled WGS sequence"/>
</dbReference>
<organism evidence="4 5">
    <name type="scientific">Vibrio eleionomae</name>
    <dbReference type="NCBI Taxonomy" id="2653505"/>
    <lineage>
        <taxon>Bacteria</taxon>
        <taxon>Pseudomonadati</taxon>
        <taxon>Pseudomonadota</taxon>
        <taxon>Gammaproteobacteria</taxon>
        <taxon>Vibrionales</taxon>
        <taxon>Vibrionaceae</taxon>
        <taxon>Vibrio</taxon>
    </lineage>
</organism>
<dbReference type="InterPro" id="IPR001661">
    <property type="entry name" value="Glyco_hydro_37"/>
</dbReference>
<dbReference type="PROSITE" id="PS00927">
    <property type="entry name" value="TREHALASE_1"/>
    <property type="match status" value="1"/>
</dbReference>
<evidence type="ECO:0000256" key="1">
    <source>
        <dbReference type="ARBA" id="ARBA00022801"/>
    </source>
</evidence>
<sequence length="561" mass="63176">MRQKNEHADTRRHQFLNQPTLGVLCIGAALVCHPLLAQSKPEPPDVLFGPLFQAVQQQQIFPDQKTFADAVPKGVPKDILKAWQHQKQQPGFELATFIQDHFILPNSADGYVPPEGQTLRAHIDTLWPQLTRTTQAAGIYDSLLPLPEPYVIPGGRFREVYYWDSYFTMLGLAESGHWDVVQEMVDNFAAELDRYGLIPNGNRSYYLSRSQPPFFSLMIDLLASHKGDHIYVKYLPQLVTEYNYWMDGIEELKNGKANKRVVKLADGSVLNRYWDARNVPRTESWLDDVSTANKLASDIGSGNGEQAKKALYRNLRAGAESGWDFSSRWFSDPQQLVTIRTTDLLPVDLNSLVYHLQKVIAYAYELDHKDALAQQMITNANLHKEAINRYLWNSSAGWYGDYNWHDGKLHDQLTAATLFPLFLHVASQPQANQVARAVESKLLKPGGLTTTLIHTGQQWDAPNGWAPLQWVAVEGLSSYQIDGVAKEVGLRFLRNVQATYDKEHKLVEKYVVSGDKLGGGGGGEYPLQDGFGWTNGVTLMLLDKYCPKNTVCNSAHDIPEH</sequence>
<accession>A0A7X4RUU3</accession>
<comment type="caution">
    <text evidence="4">The sequence shown here is derived from an EMBL/GenBank/DDBJ whole genome shotgun (WGS) entry which is preliminary data.</text>
</comment>
<evidence type="ECO:0000256" key="3">
    <source>
        <dbReference type="ARBA" id="ARBA00073174"/>
    </source>
</evidence>
<evidence type="ECO:0000256" key="2">
    <source>
        <dbReference type="ARBA" id="ARBA00023295"/>
    </source>
</evidence>
<dbReference type="InterPro" id="IPR018232">
    <property type="entry name" value="Glyco_hydro_37_CS"/>
</dbReference>
<dbReference type="EMBL" id="WEKT01000015">
    <property type="protein sequence ID" value="MZI93640.1"/>
    <property type="molecule type" value="Genomic_DNA"/>
</dbReference>
<keyword evidence="1" id="KW-0378">Hydrolase</keyword>
<proteinExistence type="predicted"/>